<comment type="catalytic activity">
    <reaction evidence="1">
        <text>Thiol-dependent hydrolysis of ester, thioester, amide, peptide and isopeptide bonds formed by the C-terminal Gly of ubiquitin (a 76-residue protein attached to proteins as an intracellular targeting signal).</text>
        <dbReference type="EC" id="3.4.19.12"/>
    </reaction>
</comment>
<dbReference type="Gene3D" id="1.20.1300.20">
    <property type="entry name" value="Peptidase C65 Otubain, subdomain 2"/>
    <property type="match status" value="1"/>
</dbReference>
<dbReference type="GO" id="GO:0005634">
    <property type="term" value="C:nucleus"/>
    <property type="evidence" value="ECO:0007669"/>
    <property type="project" value="TreeGrafter"/>
</dbReference>
<dbReference type="InterPro" id="IPR042467">
    <property type="entry name" value="Peptidase_C65_otubain_sub2"/>
</dbReference>
<proteinExistence type="inferred from homology"/>
<feature type="site" description="Interacts with free ubiquitin" evidence="9">
    <location>
        <position position="269"/>
    </location>
</feature>
<comment type="similarity">
    <text evidence="2">Belongs to the peptidase C65 family.</text>
</comment>
<evidence type="ECO:0000256" key="5">
    <source>
        <dbReference type="ARBA" id="ARBA00022786"/>
    </source>
</evidence>
<keyword evidence="7" id="KW-0788">Thiol protease</keyword>
<dbReference type="Pfam" id="PF10275">
    <property type="entry name" value="Peptidase_C65"/>
    <property type="match status" value="1"/>
</dbReference>
<dbReference type="GO" id="GO:0004843">
    <property type="term" value="F:cysteine-type deubiquitinase activity"/>
    <property type="evidence" value="ECO:0007669"/>
    <property type="project" value="UniProtKB-EC"/>
</dbReference>
<evidence type="ECO:0000256" key="2">
    <source>
        <dbReference type="ARBA" id="ARBA00006579"/>
    </source>
</evidence>
<dbReference type="EMBL" id="CAXKWB010023358">
    <property type="protein sequence ID" value="CAL4125118.1"/>
    <property type="molecule type" value="Genomic_DNA"/>
</dbReference>
<evidence type="ECO:0000256" key="7">
    <source>
        <dbReference type="ARBA" id="ARBA00022807"/>
    </source>
</evidence>
<keyword evidence="4" id="KW-0645">Protease</keyword>
<feature type="compositionally biased region" description="Polar residues" evidence="10">
    <location>
        <begin position="19"/>
        <end position="28"/>
    </location>
</feature>
<dbReference type="InterPro" id="IPR019400">
    <property type="entry name" value="Peptidase_C65_otubain"/>
</dbReference>
<keyword evidence="5" id="KW-0833">Ubl conjugation pathway</keyword>
<reference evidence="12 13" key="1">
    <citation type="submission" date="2024-05" db="EMBL/GenBank/DDBJ databases">
        <authorList>
            <person name="Wallberg A."/>
        </authorList>
    </citation>
    <scope>NUCLEOTIDE SEQUENCE [LARGE SCALE GENOMIC DNA]</scope>
</reference>
<evidence type="ECO:0000259" key="11">
    <source>
        <dbReference type="PROSITE" id="PS50802"/>
    </source>
</evidence>
<evidence type="ECO:0000256" key="3">
    <source>
        <dbReference type="ARBA" id="ARBA00012759"/>
    </source>
</evidence>
<keyword evidence="6" id="KW-0378">Hydrolase</keyword>
<dbReference type="EC" id="3.4.19.12" evidence="3"/>
<feature type="active site" description="Nucleophile" evidence="8">
    <location>
        <position position="100"/>
    </location>
</feature>
<dbReference type="Gene3D" id="3.30.200.60">
    <property type="entry name" value="Peptidase C65 Otubain, subdomain 1"/>
    <property type="match status" value="1"/>
</dbReference>
<dbReference type="InterPro" id="IPR042468">
    <property type="entry name" value="Peptidase_C65_otubain_sub1"/>
</dbReference>
<sequence>MDNTEGANNDNNAASSEATTQNNATQPHENSEKVNQDELIMAQEKKIADDIKAKINMVEAQIDLDILKKEYANDPVYSLKVESLLQKFSKMRRTRPDGNCFLRGFIFAYLEHCIHNREELTRFMIQMDNSKKELRRMAPNWFRGIFHAMFMEVVCDLESSGSLERVEAVINDAGTSDYLVVYLRLLISAHLQKNAEFFAFFIEGGRTVEEFTKQEVEPMYRECDHLHIVALTTAVGVGVRVIYLDRGEGATVASHDFPEDKEPVINLLYRPGHYDILYKA</sequence>
<dbReference type="PIRSF" id="PIRSF013503">
    <property type="entry name" value="Ubiquitin_thioesterase_Otubain"/>
    <property type="match status" value="1"/>
</dbReference>
<dbReference type="PANTHER" id="PTHR12931">
    <property type="entry name" value="UBIQUITIN THIOLESTERASE PROTEIN OTUB"/>
    <property type="match status" value="1"/>
</dbReference>
<feature type="compositionally biased region" description="Low complexity" evidence="10">
    <location>
        <begin position="7"/>
        <end position="18"/>
    </location>
</feature>
<gene>
    <name evidence="12" type="ORF">MNOR_LOCUS24984</name>
</gene>
<feature type="site" description="Interacts with free ubiquitin" evidence="9">
    <location>
        <position position="245"/>
    </location>
</feature>
<dbReference type="InterPro" id="IPR003323">
    <property type="entry name" value="OTU_dom"/>
</dbReference>
<comment type="caution">
    <text evidence="12">The sequence shown here is derived from an EMBL/GenBank/DDBJ whole genome shotgun (WGS) entry which is preliminary data.</text>
</comment>
<name>A0AAV2RGK4_MEGNR</name>
<dbReference type="FunFam" id="1.20.1300.20:FF:000001">
    <property type="entry name" value="Ubiquitin thioesterase OTUB1"/>
    <property type="match status" value="1"/>
</dbReference>
<accession>A0AAV2RGK4</accession>
<dbReference type="InterPro" id="IPR038765">
    <property type="entry name" value="Papain-like_cys_pep_sf"/>
</dbReference>
<feature type="active site" evidence="8">
    <location>
        <position position="273"/>
    </location>
</feature>
<protein>
    <recommendedName>
        <fullName evidence="3">ubiquitinyl hydrolase 1</fullName>
        <ecNumber evidence="3">3.4.19.12</ecNumber>
    </recommendedName>
</protein>
<feature type="non-terminal residue" evidence="12">
    <location>
        <position position="280"/>
    </location>
</feature>
<evidence type="ECO:0000256" key="4">
    <source>
        <dbReference type="ARBA" id="ARBA00022670"/>
    </source>
</evidence>
<dbReference type="AlphaFoldDB" id="A0AAV2RGK4"/>
<feature type="region of interest" description="Disordered" evidence="10">
    <location>
        <begin position="1"/>
        <end position="36"/>
    </location>
</feature>
<evidence type="ECO:0000256" key="6">
    <source>
        <dbReference type="ARBA" id="ARBA00022801"/>
    </source>
</evidence>
<dbReference type="PROSITE" id="PS50802">
    <property type="entry name" value="OTU"/>
    <property type="match status" value="1"/>
</dbReference>
<evidence type="ECO:0000256" key="1">
    <source>
        <dbReference type="ARBA" id="ARBA00000707"/>
    </source>
</evidence>
<dbReference type="GO" id="GO:0043130">
    <property type="term" value="F:ubiquitin binding"/>
    <property type="evidence" value="ECO:0007669"/>
    <property type="project" value="TreeGrafter"/>
</dbReference>
<dbReference type="InterPro" id="IPR016615">
    <property type="entry name" value="Otubain"/>
</dbReference>
<organism evidence="12 13">
    <name type="scientific">Meganyctiphanes norvegica</name>
    <name type="common">Northern krill</name>
    <name type="synonym">Thysanopoda norvegica</name>
    <dbReference type="NCBI Taxonomy" id="48144"/>
    <lineage>
        <taxon>Eukaryota</taxon>
        <taxon>Metazoa</taxon>
        <taxon>Ecdysozoa</taxon>
        <taxon>Arthropoda</taxon>
        <taxon>Crustacea</taxon>
        <taxon>Multicrustacea</taxon>
        <taxon>Malacostraca</taxon>
        <taxon>Eumalacostraca</taxon>
        <taxon>Eucarida</taxon>
        <taxon>Euphausiacea</taxon>
        <taxon>Euphausiidae</taxon>
        <taxon>Meganyctiphanes</taxon>
    </lineage>
</organism>
<dbReference type="SUPFAM" id="SSF54001">
    <property type="entry name" value="Cysteine proteinases"/>
    <property type="match status" value="1"/>
</dbReference>
<feature type="site" description="Interacts with free ubiquitin" evidence="9">
    <location>
        <position position="274"/>
    </location>
</feature>
<evidence type="ECO:0000256" key="8">
    <source>
        <dbReference type="PIRSR" id="PIRSR013503-1"/>
    </source>
</evidence>
<dbReference type="Proteomes" id="UP001497623">
    <property type="component" value="Unassembled WGS sequence"/>
</dbReference>
<dbReference type="GO" id="GO:0071108">
    <property type="term" value="P:protein K48-linked deubiquitination"/>
    <property type="evidence" value="ECO:0007669"/>
    <property type="project" value="TreeGrafter"/>
</dbReference>
<keyword evidence="13" id="KW-1185">Reference proteome</keyword>
<evidence type="ECO:0000313" key="13">
    <source>
        <dbReference type="Proteomes" id="UP001497623"/>
    </source>
</evidence>
<feature type="site" description="Interacts with free ubiquitin" evidence="9">
    <location>
        <position position="243"/>
    </location>
</feature>
<evidence type="ECO:0000256" key="9">
    <source>
        <dbReference type="PIRSR" id="PIRSR013503-2"/>
    </source>
</evidence>
<evidence type="ECO:0000256" key="10">
    <source>
        <dbReference type="SAM" id="MobiDB-lite"/>
    </source>
</evidence>
<feature type="domain" description="OTU" evidence="11">
    <location>
        <begin position="89"/>
        <end position="280"/>
    </location>
</feature>
<evidence type="ECO:0000313" key="12">
    <source>
        <dbReference type="EMBL" id="CAL4125118.1"/>
    </source>
</evidence>
<dbReference type="GO" id="GO:0006508">
    <property type="term" value="P:proteolysis"/>
    <property type="evidence" value="ECO:0007669"/>
    <property type="project" value="UniProtKB-KW"/>
</dbReference>
<feature type="active site" evidence="8">
    <location>
        <position position="97"/>
    </location>
</feature>
<dbReference type="PANTHER" id="PTHR12931:SF15">
    <property type="entry name" value="UBIQUITIN THIOESTERASE OTUBAIN-LIKE"/>
    <property type="match status" value="1"/>
</dbReference>